<dbReference type="PANTHER" id="PTHR24221:SF654">
    <property type="entry name" value="ATP-BINDING CASSETTE SUB-FAMILY B MEMBER 6"/>
    <property type="match status" value="1"/>
</dbReference>
<dbReference type="SMART" id="SM00382">
    <property type="entry name" value="AAA"/>
    <property type="match status" value="1"/>
</dbReference>
<dbReference type="InterPro" id="IPR039421">
    <property type="entry name" value="Type_1_exporter"/>
</dbReference>
<evidence type="ECO:0000259" key="8">
    <source>
        <dbReference type="PROSITE" id="PS50893"/>
    </source>
</evidence>
<dbReference type="GO" id="GO:0005524">
    <property type="term" value="F:ATP binding"/>
    <property type="evidence" value="ECO:0007669"/>
    <property type="project" value="UniProtKB-KW"/>
</dbReference>
<dbReference type="PROSITE" id="PS00211">
    <property type="entry name" value="ABC_TRANSPORTER_1"/>
    <property type="match status" value="1"/>
</dbReference>
<comment type="caution">
    <text evidence="10">The sequence shown here is derived from an EMBL/GenBank/DDBJ whole genome shotgun (WGS) entry which is preliminary data.</text>
</comment>
<keyword evidence="11" id="KW-1185">Reference proteome</keyword>
<dbReference type="Gene3D" id="3.40.50.300">
    <property type="entry name" value="P-loop containing nucleotide triphosphate hydrolases"/>
    <property type="match status" value="1"/>
</dbReference>
<dbReference type="RefSeq" id="WP_264730401.1">
    <property type="nucleotide sequence ID" value="NZ_JAPDNR010000001.1"/>
</dbReference>
<dbReference type="Proteomes" id="UP001207742">
    <property type="component" value="Unassembled WGS sequence"/>
</dbReference>
<dbReference type="InterPro" id="IPR011527">
    <property type="entry name" value="ABC1_TM_dom"/>
</dbReference>
<reference evidence="10 11" key="1">
    <citation type="submission" date="2022-10" db="EMBL/GenBank/DDBJ databases">
        <title>Chitinophaga nivalis PC15 sp. nov., isolated from Pyeongchang county, South Korea.</title>
        <authorList>
            <person name="Trinh H.N."/>
        </authorList>
    </citation>
    <scope>NUCLEOTIDE SEQUENCE [LARGE SCALE GENOMIC DNA]</scope>
    <source>
        <strain evidence="10 11">PC14</strain>
    </source>
</reference>
<feature type="transmembrane region" description="Helical" evidence="7">
    <location>
        <begin position="108"/>
        <end position="129"/>
    </location>
</feature>
<proteinExistence type="predicted"/>
<organism evidence="10 11">
    <name type="scientific">Chitinophaga nivalis</name>
    <dbReference type="NCBI Taxonomy" id="2991709"/>
    <lineage>
        <taxon>Bacteria</taxon>
        <taxon>Pseudomonadati</taxon>
        <taxon>Bacteroidota</taxon>
        <taxon>Chitinophagia</taxon>
        <taxon>Chitinophagales</taxon>
        <taxon>Chitinophagaceae</taxon>
        <taxon>Chitinophaga</taxon>
    </lineage>
</organism>
<evidence type="ECO:0000313" key="11">
    <source>
        <dbReference type="Proteomes" id="UP001207742"/>
    </source>
</evidence>
<dbReference type="PROSITE" id="PS50929">
    <property type="entry name" value="ABC_TM1F"/>
    <property type="match status" value="1"/>
</dbReference>
<evidence type="ECO:0000256" key="5">
    <source>
        <dbReference type="ARBA" id="ARBA00022989"/>
    </source>
</evidence>
<evidence type="ECO:0000256" key="7">
    <source>
        <dbReference type="SAM" id="Phobius"/>
    </source>
</evidence>
<sequence>MFLLLLMGSCISLGLPFLTKNLIDKGVSAKNLSLISLLLLAQLGLFLGTVVIGIIRNWLTLRVGARINITIISDYLKKVLQLPVRFFETKMMGDFNQRIQDHERIESFLTSQSLLTVFSILTFSAFLVVLCYYDFTILLVYVLLTMMSVGWSYYFLRKRRILNYYRFQRRSENQEAVLEMLSGVTEMKLNGFENFKRRRWEQLQEKLFQINMRILKQDQLQSSVFDMLNHLKNVLATFLAAIYTVKGAMTLGELLSVSFIIGQMNAPVSQLITFFRSLQDAKLSLERLAEVEQHPEEWQPDQIGMEHTYEAVLPEEERGIYLSDLSFRYGSAASPLVLKDINLFIPEGKVTAIVGASGSGKTTLLKLLLKFYAPVKGNIHINHCNLQDIESASLRDHCGVVMQDGFIYSDTIERNIVTADEKPDAQRFANAVRMANVKEFIQSLPLKEKTKIGAAGNNISGGQKQRILIARAVYKNPDYVFLDEATSALDAENERVIHDNLTGFFQGKTVVIIAHRLSTVKNADQVIVLKNGRVVEQGYHQQLVQHKGEYFNLIKNQLELGV</sequence>
<dbReference type="EMBL" id="JAPDNS010000001">
    <property type="protein sequence ID" value="MCW3484627.1"/>
    <property type="molecule type" value="Genomic_DNA"/>
</dbReference>
<protein>
    <submittedName>
        <fullName evidence="10">ATP-binding cassette domain-containing protein</fullName>
    </submittedName>
</protein>
<evidence type="ECO:0000256" key="6">
    <source>
        <dbReference type="ARBA" id="ARBA00023136"/>
    </source>
</evidence>
<name>A0ABT3IKY5_9BACT</name>
<evidence type="ECO:0000259" key="9">
    <source>
        <dbReference type="PROSITE" id="PS50929"/>
    </source>
</evidence>
<keyword evidence="6 7" id="KW-0472">Membrane</keyword>
<feature type="domain" description="ABC transporter" evidence="8">
    <location>
        <begin position="320"/>
        <end position="556"/>
    </location>
</feature>
<gene>
    <name evidence="10" type="ORF">OL497_12020</name>
</gene>
<dbReference type="PROSITE" id="PS50893">
    <property type="entry name" value="ABC_TRANSPORTER_2"/>
    <property type="match status" value="1"/>
</dbReference>
<evidence type="ECO:0000256" key="2">
    <source>
        <dbReference type="ARBA" id="ARBA00022692"/>
    </source>
</evidence>
<keyword evidence="2 7" id="KW-0812">Transmembrane</keyword>
<dbReference type="InterPro" id="IPR027417">
    <property type="entry name" value="P-loop_NTPase"/>
</dbReference>
<dbReference type="PANTHER" id="PTHR24221">
    <property type="entry name" value="ATP-BINDING CASSETTE SUB-FAMILY B"/>
    <property type="match status" value="1"/>
</dbReference>
<accession>A0ABT3IKY5</accession>
<dbReference type="CDD" id="cd18571">
    <property type="entry name" value="ABC_6TM_peptidase_like"/>
    <property type="match status" value="1"/>
</dbReference>
<dbReference type="Gene3D" id="1.20.1560.10">
    <property type="entry name" value="ABC transporter type 1, transmembrane domain"/>
    <property type="match status" value="1"/>
</dbReference>
<keyword evidence="4 10" id="KW-0067">ATP-binding</keyword>
<feature type="domain" description="ABC transmembrane type-1" evidence="9">
    <location>
        <begin position="1"/>
        <end position="280"/>
    </location>
</feature>
<comment type="subcellular location">
    <subcellularLocation>
        <location evidence="1">Cell membrane</location>
        <topology evidence="1">Multi-pass membrane protein</topology>
    </subcellularLocation>
</comment>
<dbReference type="SUPFAM" id="SSF52540">
    <property type="entry name" value="P-loop containing nucleoside triphosphate hydrolases"/>
    <property type="match status" value="1"/>
</dbReference>
<feature type="transmembrane region" description="Helical" evidence="7">
    <location>
        <begin position="135"/>
        <end position="156"/>
    </location>
</feature>
<evidence type="ECO:0000313" key="10">
    <source>
        <dbReference type="EMBL" id="MCW3484627.1"/>
    </source>
</evidence>
<evidence type="ECO:0000256" key="1">
    <source>
        <dbReference type="ARBA" id="ARBA00004651"/>
    </source>
</evidence>
<dbReference type="SUPFAM" id="SSF90123">
    <property type="entry name" value="ABC transporter transmembrane region"/>
    <property type="match status" value="1"/>
</dbReference>
<dbReference type="InterPro" id="IPR036640">
    <property type="entry name" value="ABC1_TM_sf"/>
</dbReference>
<evidence type="ECO:0000256" key="3">
    <source>
        <dbReference type="ARBA" id="ARBA00022741"/>
    </source>
</evidence>
<dbReference type="InterPro" id="IPR003439">
    <property type="entry name" value="ABC_transporter-like_ATP-bd"/>
</dbReference>
<keyword evidence="5 7" id="KW-1133">Transmembrane helix</keyword>
<dbReference type="InterPro" id="IPR003593">
    <property type="entry name" value="AAA+_ATPase"/>
</dbReference>
<evidence type="ECO:0000256" key="4">
    <source>
        <dbReference type="ARBA" id="ARBA00022840"/>
    </source>
</evidence>
<dbReference type="Pfam" id="PF00005">
    <property type="entry name" value="ABC_tran"/>
    <property type="match status" value="1"/>
</dbReference>
<dbReference type="InterPro" id="IPR017871">
    <property type="entry name" value="ABC_transporter-like_CS"/>
</dbReference>
<feature type="transmembrane region" description="Helical" evidence="7">
    <location>
        <begin position="35"/>
        <end position="59"/>
    </location>
</feature>
<keyword evidence="3" id="KW-0547">Nucleotide-binding</keyword>
<dbReference type="Pfam" id="PF00664">
    <property type="entry name" value="ABC_membrane"/>
    <property type="match status" value="1"/>
</dbReference>